<evidence type="ECO:0000313" key="2">
    <source>
        <dbReference type="EMBL" id="MBA9085501.1"/>
    </source>
</evidence>
<gene>
    <name evidence="2" type="ORF">FHR92_001967</name>
</gene>
<dbReference type="InterPro" id="IPR015943">
    <property type="entry name" value="WD40/YVTN_repeat-like_dom_sf"/>
</dbReference>
<dbReference type="AlphaFoldDB" id="A0A7W3SSK3"/>
<accession>A0A7W3SSK3</accession>
<evidence type="ECO:0000259" key="1">
    <source>
        <dbReference type="Pfam" id="PF13360"/>
    </source>
</evidence>
<dbReference type="InterPro" id="IPR002372">
    <property type="entry name" value="PQQ_rpt_dom"/>
</dbReference>
<dbReference type="RefSeq" id="WP_182535351.1">
    <property type="nucleotide sequence ID" value="NZ_JACJIP010000010.1"/>
</dbReference>
<sequence>MSRSNIKDNLFRILCSIAMVFSLIASSPTGVKGAGQAIEIEKSLDYISAPVFAAEHEKLITLPKKGDLITLRHYTPLFQERLSAQSDLHKLQVLHYGQQAEEFKVRSTSTEMVSVNTPDRGILWIPLWYLSERSNGIVDIAPQYVNLKKQARMKLTPTSSLKWQADGSLPDLRLIAIAKWNDWYGVIINPAKWHDEYSIYYPVLLWVRDKDIEKIEAVPNQLLSPNSTVPTKDVRGITDLLLQRTDRDIDTANVLKWLGPPVVRETSANLQNVVGEPMVLGETWRYERTDAQFTITFSSEGKLARTKWVLPGEGRPMMNLYSGEDYAFSNDYVVTPLAPTLKIEPDWRNQGDLDYTYLVGANEKVLLIKGDDGGYSGMHHDSSLYALDRVNGDKLWQIDAGFGGLTAYMEPSSNYVTIFTAYNPQAKKYENSIRRIRLTDGKVMWELKPASESEIAMLAANRSIILWDKMKLTVLDAETGREKWNMGIDKDAKVINQGTGDPYVLIRDNKWLRAYDPDNGMENWKLEIKEAVMEDPSDYPYYAAGLRIDPFKEQSSKRWILVGQQWLLLDIRNGRTITEYPASPKEQFEVLDSKQRYLLVQRSLDNESYWGASLFETILYDSVEERELWRLDGKGTKGSIDGDVLFLTVDGIPTAVKLDTGSELWTMSNAASKDADLSSFAASSFIVLEQDLLYPYGHDLLVIHKRDGEVRGRIQNMRMGYAELREQYTRNGTLNVSGKELYAGSANGGFSRFSIADVEKRQEQR</sequence>
<dbReference type="Pfam" id="PF13360">
    <property type="entry name" value="PQQ_2"/>
    <property type="match status" value="2"/>
</dbReference>
<reference evidence="2 3" key="1">
    <citation type="submission" date="2020-08" db="EMBL/GenBank/DDBJ databases">
        <title>Genomic Encyclopedia of Type Strains, Phase III (KMG-III): the genomes of soil and plant-associated and newly described type strains.</title>
        <authorList>
            <person name="Whitman W."/>
        </authorList>
    </citation>
    <scope>NUCLEOTIDE SEQUENCE [LARGE SCALE GENOMIC DNA]</scope>
    <source>
        <strain evidence="2 3">CECT 8693</strain>
    </source>
</reference>
<keyword evidence="3" id="KW-1185">Reference proteome</keyword>
<feature type="domain" description="Pyrrolo-quinoline quinone repeat" evidence="1">
    <location>
        <begin position="381"/>
        <end position="530"/>
    </location>
</feature>
<dbReference type="PANTHER" id="PTHR34512:SF30">
    <property type="entry name" value="OUTER MEMBRANE PROTEIN ASSEMBLY FACTOR BAMB"/>
    <property type="match status" value="1"/>
</dbReference>
<dbReference type="Gene3D" id="2.130.10.10">
    <property type="entry name" value="YVTN repeat-like/Quinoprotein amine dehydrogenase"/>
    <property type="match status" value="2"/>
</dbReference>
<dbReference type="SUPFAM" id="SSF50998">
    <property type="entry name" value="Quinoprotein alcohol dehydrogenase-like"/>
    <property type="match status" value="1"/>
</dbReference>
<name>A0A7W3SSK3_9BACL</name>
<proteinExistence type="predicted"/>
<dbReference type="Proteomes" id="UP000567067">
    <property type="component" value="Unassembled WGS sequence"/>
</dbReference>
<comment type="caution">
    <text evidence="2">The sequence shown here is derived from an EMBL/GenBank/DDBJ whole genome shotgun (WGS) entry which is preliminary data.</text>
</comment>
<feature type="domain" description="Pyrrolo-quinoline quinone repeat" evidence="1">
    <location>
        <begin position="620"/>
        <end position="757"/>
    </location>
</feature>
<evidence type="ECO:0000313" key="3">
    <source>
        <dbReference type="Proteomes" id="UP000567067"/>
    </source>
</evidence>
<dbReference type="InterPro" id="IPR011047">
    <property type="entry name" value="Quinoprotein_ADH-like_sf"/>
</dbReference>
<dbReference type="PANTHER" id="PTHR34512">
    <property type="entry name" value="CELL SURFACE PROTEIN"/>
    <property type="match status" value="1"/>
</dbReference>
<dbReference type="EMBL" id="JACJIP010000010">
    <property type="protein sequence ID" value="MBA9085501.1"/>
    <property type="molecule type" value="Genomic_DNA"/>
</dbReference>
<protein>
    <submittedName>
        <fullName evidence="2">Outer membrane protein assembly factor BamB</fullName>
    </submittedName>
</protein>
<organism evidence="2 3">
    <name type="scientific">Fontibacillus solani</name>
    <dbReference type="NCBI Taxonomy" id="1572857"/>
    <lineage>
        <taxon>Bacteria</taxon>
        <taxon>Bacillati</taxon>
        <taxon>Bacillota</taxon>
        <taxon>Bacilli</taxon>
        <taxon>Bacillales</taxon>
        <taxon>Paenibacillaceae</taxon>
        <taxon>Fontibacillus</taxon>
    </lineage>
</organism>